<evidence type="ECO:0000313" key="2">
    <source>
        <dbReference type="EMBL" id="PTA67537.1"/>
    </source>
</evidence>
<protein>
    <recommendedName>
        <fullName evidence="1">GIY-YIG domain-containing protein</fullName>
    </recommendedName>
</protein>
<keyword evidence="3" id="KW-1185">Reference proteome</keyword>
<dbReference type="RefSeq" id="WP_107138358.1">
    <property type="nucleotide sequence ID" value="NZ_PYSV01000011.1"/>
</dbReference>
<dbReference type="InterPro" id="IPR000305">
    <property type="entry name" value="GIY-YIG_endonuc"/>
</dbReference>
<dbReference type="AlphaFoldDB" id="A0A2T3W6N2"/>
<dbReference type="Proteomes" id="UP000240317">
    <property type="component" value="Unassembled WGS sequence"/>
</dbReference>
<dbReference type="NCBIfam" id="TIGR01453">
    <property type="entry name" value="grpIintron_endo"/>
    <property type="match status" value="1"/>
</dbReference>
<dbReference type="SUPFAM" id="SSF82771">
    <property type="entry name" value="GIY-YIG endonuclease"/>
    <property type="match status" value="1"/>
</dbReference>
<dbReference type="CDD" id="cd10437">
    <property type="entry name" value="GIY-YIG_HE_I-TevI_like"/>
    <property type="match status" value="1"/>
</dbReference>
<accession>A0A2T3W6N2</accession>
<dbReference type="Gene3D" id="1.10.10.10">
    <property type="entry name" value="Winged helix-like DNA-binding domain superfamily/Winged helix DNA-binding domain"/>
    <property type="match status" value="2"/>
</dbReference>
<dbReference type="PROSITE" id="PS50164">
    <property type="entry name" value="GIY_YIG"/>
    <property type="match status" value="1"/>
</dbReference>
<feature type="domain" description="GIY-YIG" evidence="1">
    <location>
        <begin position="3"/>
        <end position="91"/>
    </location>
</feature>
<comment type="caution">
    <text evidence="2">The sequence shown here is derived from an EMBL/GenBank/DDBJ whole genome shotgun (WGS) entry which is preliminary data.</text>
</comment>
<dbReference type="Pfam" id="PF01541">
    <property type="entry name" value="GIY-YIG"/>
    <property type="match status" value="1"/>
</dbReference>
<evidence type="ECO:0000259" key="1">
    <source>
        <dbReference type="PROSITE" id="PS50164"/>
    </source>
</evidence>
<name>A0A2T3W6N2_9DEIO</name>
<dbReference type="EMBL" id="PYSV01000011">
    <property type="protein sequence ID" value="PTA67537.1"/>
    <property type="molecule type" value="Genomic_DNA"/>
</dbReference>
<reference evidence="2 3" key="1">
    <citation type="submission" date="2018-03" db="EMBL/GenBank/DDBJ databases">
        <title>Draft genome of Deinococcus sp. OD32.</title>
        <authorList>
            <person name="Wang X.-P."/>
            <person name="Du Z.-J."/>
        </authorList>
    </citation>
    <scope>NUCLEOTIDE SEQUENCE [LARGE SCALE GENOMIC DNA]</scope>
    <source>
        <strain evidence="2 3">OD32</strain>
    </source>
</reference>
<dbReference type="InterPro" id="IPR006350">
    <property type="entry name" value="Intron_endoG1"/>
</dbReference>
<dbReference type="SMART" id="SM00465">
    <property type="entry name" value="GIYc"/>
    <property type="match status" value="1"/>
</dbReference>
<gene>
    <name evidence="2" type="ORF">C8263_11905</name>
</gene>
<dbReference type="GO" id="GO:0004519">
    <property type="term" value="F:endonuclease activity"/>
    <property type="evidence" value="ECO:0007669"/>
    <property type="project" value="InterPro"/>
</dbReference>
<dbReference type="InterPro" id="IPR036388">
    <property type="entry name" value="WH-like_DNA-bd_sf"/>
</dbReference>
<dbReference type="Gene3D" id="3.40.1440.10">
    <property type="entry name" value="GIY-YIG endonuclease"/>
    <property type="match status" value="1"/>
</dbReference>
<dbReference type="InterPro" id="IPR035901">
    <property type="entry name" value="GIY-YIG_endonuc_sf"/>
</dbReference>
<sequence length="374" mass="42179">MAKVSGIYAIVHRESGKVYIGSAVDIASRWRLHRKQLQDGTHHAVQLQRAWKKYGPLTFEWRVLEQCATPELLALEQTYLDSTPEAEKYNSSPTARSPLGTKHRPEVVEAMRQRVIAAYADPVFRAKHREAQKRRFADPAQKDVIRKRNSGLYRVTSPAGEVMEVEGMTRFCKERGLSSTRMLALARGHSSKKDFKGWRVEELRPSRSGLGRRTGSLPVLPTNPRGWRNQKAFIARAPDGRTLEGVGLAAFARQTGLSEEGLRNVAARRNAHCGGWVIRWKNDYQGESDLLVPRRGRGKVRRYLLTSPTGEVHRTANLSGFAAQHGLNAPTLVEVARGRRNHHHRWRCIYDDQETAGVGQNLPADRAVVRQSFS</sequence>
<evidence type="ECO:0000313" key="3">
    <source>
        <dbReference type="Proteomes" id="UP000240317"/>
    </source>
</evidence>
<organism evidence="2 3">
    <name type="scientific">Deinococcus arcticus</name>
    <dbReference type="NCBI Taxonomy" id="2136176"/>
    <lineage>
        <taxon>Bacteria</taxon>
        <taxon>Thermotogati</taxon>
        <taxon>Deinococcota</taxon>
        <taxon>Deinococci</taxon>
        <taxon>Deinococcales</taxon>
        <taxon>Deinococcaceae</taxon>
        <taxon>Deinococcus</taxon>
    </lineage>
</organism>
<dbReference type="OrthoDB" id="9134286at2"/>
<proteinExistence type="predicted"/>